<dbReference type="AlphaFoldDB" id="A0A4S2EEI9"/>
<feature type="domain" description="HTH cro/C1-type" evidence="1">
    <location>
        <begin position="22"/>
        <end position="83"/>
    </location>
</feature>
<reference evidence="2 3" key="1">
    <citation type="submission" date="2019-04" db="EMBL/GenBank/DDBJ databases">
        <title>Microbes associate with the intestines of laboratory mice.</title>
        <authorList>
            <person name="Navarre W."/>
            <person name="Wong E."/>
            <person name="Huang K."/>
            <person name="Tropini C."/>
            <person name="Ng K."/>
            <person name="Yu B."/>
        </authorList>
    </citation>
    <scope>NUCLEOTIDE SEQUENCE [LARGE SCALE GENOMIC DNA]</scope>
    <source>
        <strain evidence="2 3">NM39_I3</strain>
    </source>
</reference>
<evidence type="ECO:0000313" key="2">
    <source>
        <dbReference type="EMBL" id="TGY54139.1"/>
    </source>
</evidence>
<gene>
    <name evidence="2" type="ORF">E5342_17770</name>
</gene>
<evidence type="ECO:0000313" key="3">
    <source>
        <dbReference type="Proteomes" id="UP000310032"/>
    </source>
</evidence>
<dbReference type="InterPro" id="IPR010982">
    <property type="entry name" value="Lambda_DNA-bd_dom_sf"/>
</dbReference>
<dbReference type="EMBL" id="SRYM01000078">
    <property type="protein sequence ID" value="TGY54139.1"/>
    <property type="molecule type" value="Genomic_DNA"/>
</dbReference>
<dbReference type="SMART" id="SM00530">
    <property type="entry name" value="HTH_XRE"/>
    <property type="match status" value="1"/>
</dbReference>
<dbReference type="CDD" id="cd00093">
    <property type="entry name" value="HTH_XRE"/>
    <property type="match status" value="1"/>
</dbReference>
<proteinExistence type="predicted"/>
<dbReference type="Gene3D" id="1.10.260.40">
    <property type="entry name" value="lambda repressor-like DNA-binding domains"/>
    <property type="match status" value="1"/>
</dbReference>
<evidence type="ECO:0000259" key="1">
    <source>
        <dbReference type="PROSITE" id="PS50943"/>
    </source>
</evidence>
<accession>A0A4S2EEI9</accession>
<dbReference type="InterPro" id="IPR001387">
    <property type="entry name" value="Cro/C1-type_HTH"/>
</dbReference>
<dbReference type="Proteomes" id="UP000310032">
    <property type="component" value="Unassembled WGS sequence"/>
</dbReference>
<dbReference type="SUPFAM" id="SSF47413">
    <property type="entry name" value="lambda repressor-like DNA-binding domains"/>
    <property type="match status" value="1"/>
</dbReference>
<comment type="caution">
    <text evidence="2">The sequence shown here is derived from an EMBL/GenBank/DDBJ whole genome shotgun (WGS) entry which is preliminary data.</text>
</comment>
<name>A0A4S2EEI9_PARDI</name>
<dbReference type="PROSITE" id="PS50943">
    <property type="entry name" value="HTH_CROC1"/>
    <property type="match status" value="1"/>
</dbReference>
<dbReference type="Pfam" id="PF01381">
    <property type="entry name" value="HTH_3"/>
    <property type="match status" value="1"/>
</dbReference>
<protein>
    <submittedName>
        <fullName evidence="2">XRE family transcriptional regulator</fullName>
    </submittedName>
</protein>
<dbReference type="GO" id="GO:0003677">
    <property type="term" value="F:DNA binding"/>
    <property type="evidence" value="ECO:0007669"/>
    <property type="project" value="InterPro"/>
</dbReference>
<sequence>MKRIALYLRCNHIKYWLMENRIKDILSEKGLTAKELSSVIGLSSVSLYNIINGKQEASANTLNAIATALNVPFWQLFVSPSEVQKEIDGGYKCPNCGHPLKIKVE</sequence>
<organism evidence="2 3">
    <name type="scientific">Parabacteroides distasonis</name>
    <dbReference type="NCBI Taxonomy" id="823"/>
    <lineage>
        <taxon>Bacteria</taxon>
        <taxon>Pseudomonadati</taxon>
        <taxon>Bacteroidota</taxon>
        <taxon>Bacteroidia</taxon>
        <taxon>Bacteroidales</taxon>
        <taxon>Tannerellaceae</taxon>
        <taxon>Parabacteroides</taxon>
    </lineage>
</organism>